<dbReference type="RefSeq" id="WP_151672052.1">
    <property type="nucleotide sequence ID" value="NZ_BKCG01000001.1"/>
</dbReference>
<reference evidence="1 2" key="1">
    <citation type="submission" date="2019-08" db="EMBL/GenBank/DDBJ databases">
        <title>Draft genome sequence of Ulvibacter marinus type strain NBRC 109484.</title>
        <authorList>
            <person name="Kawano K."/>
            <person name="Ushijima N."/>
            <person name="Kihara M."/>
            <person name="Itoh H."/>
        </authorList>
    </citation>
    <scope>NUCLEOTIDE SEQUENCE [LARGE SCALE GENOMIC DNA]</scope>
    <source>
        <strain evidence="1 2">NBRC 109484</strain>
    </source>
</reference>
<dbReference type="Proteomes" id="UP000326509">
    <property type="component" value="Unassembled WGS sequence"/>
</dbReference>
<gene>
    <name evidence="1" type="ORF">ULMA_00570</name>
</gene>
<protein>
    <submittedName>
        <fullName evidence="1">GTP-binding protein</fullName>
    </submittedName>
</protein>
<keyword evidence="2" id="KW-1185">Reference proteome</keyword>
<evidence type="ECO:0000313" key="2">
    <source>
        <dbReference type="Proteomes" id="UP000326509"/>
    </source>
</evidence>
<dbReference type="EMBL" id="BKCG01000001">
    <property type="protein sequence ID" value="GER57949.1"/>
    <property type="molecule type" value="Genomic_DNA"/>
</dbReference>
<proteinExistence type="predicted"/>
<dbReference type="AlphaFoldDB" id="A0A5J4ILN7"/>
<sequence length="137" mass="16000">MAEEKSKKPDQVVFDEKTQKYTAALTPYATNLGAPAIIPDDITSWKNSNISKVNHQFKSQFDDIKLQYEVMMKKFEQNNLIYSAKFSFEPVLGEIYYLYRKQSGEVWLSLISPHECNWDYVGTFRLNSGKIWEEVLD</sequence>
<dbReference type="OrthoDB" id="662061at2"/>
<dbReference type="InterPro" id="IPR019534">
    <property type="entry name" value="DUF2452"/>
</dbReference>
<accession>A0A5J4ILN7</accession>
<evidence type="ECO:0000313" key="1">
    <source>
        <dbReference type="EMBL" id="GER57949.1"/>
    </source>
</evidence>
<organism evidence="1 2">
    <name type="scientific">Patiriisocius marinus</name>
    <dbReference type="NCBI Taxonomy" id="1397112"/>
    <lineage>
        <taxon>Bacteria</taxon>
        <taxon>Pseudomonadati</taxon>
        <taxon>Bacteroidota</taxon>
        <taxon>Flavobacteriia</taxon>
        <taxon>Flavobacteriales</taxon>
        <taxon>Flavobacteriaceae</taxon>
        <taxon>Patiriisocius</taxon>
    </lineage>
</organism>
<name>A0A5J4ILN7_9FLAO</name>
<dbReference type="Pfam" id="PF10504">
    <property type="entry name" value="DUF2452"/>
    <property type="match status" value="1"/>
</dbReference>
<comment type="caution">
    <text evidence="1">The sequence shown here is derived from an EMBL/GenBank/DDBJ whole genome shotgun (WGS) entry which is preliminary data.</text>
</comment>